<feature type="compositionally biased region" description="Basic and acidic residues" evidence="1">
    <location>
        <begin position="140"/>
        <end position="149"/>
    </location>
</feature>
<gene>
    <name evidence="2" type="ORF">PDEL0327_LOCUS1518</name>
</gene>
<protein>
    <submittedName>
        <fullName evidence="2">Uncharacterized protein</fullName>
    </submittedName>
</protein>
<accession>A0A7S0XLQ1</accession>
<reference evidence="2" key="1">
    <citation type="submission" date="2021-01" db="EMBL/GenBank/DDBJ databases">
        <authorList>
            <person name="Corre E."/>
            <person name="Pelletier E."/>
            <person name="Niang G."/>
            <person name="Scheremetjew M."/>
            <person name="Finn R."/>
            <person name="Kale V."/>
            <person name="Holt S."/>
            <person name="Cochrane G."/>
            <person name="Meng A."/>
            <person name="Brown T."/>
            <person name="Cohen L."/>
        </authorList>
    </citation>
    <scope>NUCLEOTIDE SEQUENCE</scope>
    <source>
        <strain evidence="2">B596</strain>
    </source>
</reference>
<feature type="region of interest" description="Disordered" evidence="1">
    <location>
        <begin position="138"/>
        <end position="187"/>
    </location>
</feature>
<evidence type="ECO:0000256" key="1">
    <source>
        <dbReference type="SAM" id="MobiDB-lite"/>
    </source>
</evidence>
<feature type="region of interest" description="Disordered" evidence="1">
    <location>
        <begin position="1"/>
        <end position="21"/>
    </location>
</feature>
<sequence>MATEHEVVYQHEHGHEHGHGHKEFVSTSSFRIIPTIDEHSSGVAEDQIEITPTYSNEESESESVVDNMSAIRDTSNTITYFELNDTRESVPGRKSVTVNTHDSILDLESQGGDDDTSFCDDDDDMMGIINLSSDSNSKSFLEKTRDEPKRKSKAKSKKKVRSVSPIHSTNNKVEATKPMKVSEEEDQESGIMSMTLYSVTDTFVDSLCTSTACVVSDNYYMHTNRSYKKDKSAFDSMDKKIGKFQQSCQSGWFDSEPANDSKESEQSSKAMVSMDIWRLLGCSTSPGESELEEIWSLRTPPEVLKIGKHSESQKASNQPVRASIRKRMKRIHRLRMDDRRISGASRHGVTITNHCIDSSYHTLNNIRNDIHMNKSSNANNPDNDTSLEGHQFRESRLFQPSYRAIDKSYSMLDDPLEEFIGKGLVDPIPVQVDDGYDSDPEVNCYSVSSSMITDSPSSSQPDRMEEDSAFVSVHVPFPLPSDTPQHHDDLLVDPIPTNEIEMRESVQQTLNSTWTLTWHPNAQNRKEYNIPHSKPICINMWLERGAVMTNSGVVVEPAFMWSDAYQPLLLSQHKLNTSSQKPWSMRLLNACRITPYFSSPNDGATRNSLDRSKYPLARKNASFLLKSCGGEEFLLEAKSSEDAIAITERWKLVVARFACLAVTEDVGGIAREFFHPTSDSKMLTVPDPNNVF</sequence>
<organism evidence="2">
    <name type="scientific">Pseudo-nitzschia delicatissima</name>
    <dbReference type="NCBI Taxonomy" id="44447"/>
    <lineage>
        <taxon>Eukaryota</taxon>
        <taxon>Sar</taxon>
        <taxon>Stramenopiles</taxon>
        <taxon>Ochrophyta</taxon>
        <taxon>Bacillariophyta</taxon>
        <taxon>Bacillariophyceae</taxon>
        <taxon>Bacillariophycidae</taxon>
        <taxon>Bacillariales</taxon>
        <taxon>Bacillariaceae</taxon>
        <taxon>Pseudo-nitzschia</taxon>
    </lineage>
</organism>
<name>A0A7S0XLQ1_9STRA</name>
<dbReference type="EMBL" id="HBFG01002009">
    <property type="protein sequence ID" value="CAD8730025.1"/>
    <property type="molecule type" value="Transcribed_RNA"/>
</dbReference>
<proteinExistence type="predicted"/>
<feature type="compositionally biased region" description="Basic residues" evidence="1">
    <location>
        <begin position="150"/>
        <end position="161"/>
    </location>
</feature>
<dbReference type="AlphaFoldDB" id="A0A7S0XLQ1"/>
<evidence type="ECO:0000313" key="2">
    <source>
        <dbReference type="EMBL" id="CAD8730025.1"/>
    </source>
</evidence>